<dbReference type="PROSITE" id="PS51166">
    <property type="entry name" value="CBM20"/>
    <property type="match status" value="1"/>
</dbReference>
<comment type="similarity">
    <text evidence="3">Belongs to the TRAFAC class myosin-kinesin ATPase superfamily. Kinesin family.</text>
</comment>
<dbReference type="InterPro" id="IPR001932">
    <property type="entry name" value="PPM-type_phosphatase-like_dom"/>
</dbReference>
<name>A0A9P1BJV6_9DINO</name>
<feature type="domain" description="Kinesin motor" evidence="7">
    <location>
        <begin position="1567"/>
        <end position="1606"/>
    </location>
</feature>
<evidence type="ECO:0000313" key="12">
    <source>
        <dbReference type="EMBL" id="CAL1127415.1"/>
    </source>
</evidence>
<feature type="region of interest" description="Disordered" evidence="6">
    <location>
        <begin position="1298"/>
        <end position="1326"/>
    </location>
</feature>
<dbReference type="SUPFAM" id="SSF81606">
    <property type="entry name" value="PP2C-like"/>
    <property type="match status" value="1"/>
</dbReference>
<reference evidence="12" key="2">
    <citation type="submission" date="2024-04" db="EMBL/GenBank/DDBJ databases">
        <authorList>
            <person name="Chen Y."/>
            <person name="Shah S."/>
            <person name="Dougan E. K."/>
            <person name="Thang M."/>
            <person name="Chan C."/>
        </authorList>
    </citation>
    <scope>NUCLEOTIDE SEQUENCE [LARGE SCALE GENOMIC DNA]</scope>
</reference>
<evidence type="ECO:0000256" key="2">
    <source>
        <dbReference type="ARBA" id="ARBA00022803"/>
    </source>
</evidence>
<dbReference type="PROSITE" id="PS50918">
    <property type="entry name" value="WWE"/>
    <property type="match status" value="1"/>
</dbReference>
<dbReference type="OrthoDB" id="1936594at2759"/>
<feature type="repeat" description="TPR" evidence="4">
    <location>
        <begin position="676"/>
        <end position="709"/>
    </location>
</feature>
<dbReference type="InterPro" id="IPR044244">
    <property type="entry name" value="TTC27/Emw1"/>
</dbReference>
<feature type="compositionally biased region" description="Basic and acidic residues" evidence="6">
    <location>
        <begin position="1298"/>
        <end position="1310"/>
    </location>
</feature>
<dbReference type="PANTHER" id="PTHR16193:SF0">
    <property type="entry name" value="TETRATRICOPEPTIDE REPEAT PROTEIN 27"/>
    <property type="match status" value="1"/>
</dbReference>
<dbReference type="PANTHER" id="PTHR16193">
    <property type="entry name" value="TETRATRICOPEPTIDE REPEAT PROTEIN 27"/>
    <property type="match status" value="1"/>
</dbReference>
<dbReference type="InterPro" id="IPR036457">
    <property type="entry name" value="PPM-type-like_dom_sf"/>
</dbReference>
<dbReference type="InterPro" id="IPR013783">
    <property type="entry name" value="Ig-like_fold"/>
</dbReference>
<gene>
    <name evidence="11" type="ORF">C1SCF055_LOCUS2474</name>
</gene>
<evidence type="ECO:0000313" key="11">
    <source>
        <dbReference type="EMBL" id="CAI3974040.1"/>
    </source>
</evidence>
<evidence type="ECO:0000256" key="6">
    <source>
        <dbReference type="SAM" id="MobiDB-lite"/>
    </source>
</evidence>
<evidence type="ECO:0000256" key="3">
    <source>
        <dbReference type="PROSITE-ProRule" id="PRU00283"/>
    </source>
</evidence>
<evidence type="ECO:0000259" key="9">
    <source>
        <dbReference type="PROSITE" id="PS51166"/>
    </source>
</evidence>
<dbReference type="SMART" id="SM00332">
    <property type="entry name" value="PP2Cc"/>
    <property type="match status" value="1"/>
</dbReference>
<evidence type="ECO:0000313" key="14">
    <source>
        <dbReference type="Proteomes" id="UP001152797"/>
    </source>
</evidence>
<dbReference type="EMBL" id="CAMXCT010000113">
    <property type="protein sequence ID" value="CAI3974040.1"/>
    <property type="molecule type" value="Genomic_DNA"/>
</dbReference>
<dbReference type="EMBL" id="CAMXCT030000113">
    <property type="protein sequence ID" value="CAL4761352.1"/>
    <property type="molecule type" value="Genomic_DNA"/>
</dbReference>
<keyword evidence="1" id="KW-0677">Repeat</keyword>
<dbReference type="InterPro" id="IPR008984">
    <property type="entry name" value="SMAD_FHA_dom_sf"/>
</dbReference>
<dbReference type="GO" id="GO:0005524">
    <property type="term" value="F:ATP binding"/>
    <property type="evidence" value="ECO:0007669"/>
    <property type="project" value="UniProtKB-UniRule"/>
</dbReference>
<dbReference type="GO" id="GO:0007018">
    <property type="term" value="P:microtubule-based movement"/>
    <property type="evidence" value="ECO:0007669"/>
    <property type="project" value="InterPro"/>
</dbReference>
<dbReference type="InterPro" id="IPR037197">
    <property type="entry name" value="WWE_dom_sf"/>
</dbReference>
<dbReference type="InterPro" id="IPR036961">
    <property type="entry name" value="Kinesin_motor_dom_sf"/>
</dbReference>
<evidence type="ECO:0000313" key="13">
    <source>
        <dbReference type="EMBL" id="CAL4761352.1"/>
    </source>
</evidence>
<dbReference type="Gene3D" id="2.60.40.10">
    <property type="entry name" value="Immunoglobulins"/>
    <property type="match status" value="1"/>
</dbReference>
<feature type="domain" description="CBM20" evidence="9">
    <location>
        <begin position="2253"/>
        <end position="2376"/>
    </location>
</feature>
<dbReference type="SUPFAM" id="SSF49879">
    <property type="entry name" value="SMAD/FHA domain"/>
    <property type="match status" value="1"/>
</dbReference>
<dbReference type="InterPro" id="IPR002044">
    <property type="entry name" value="CBM20"/>
</dbReference>
<evidence type="ECO:0000256" key="5">
    <source>
        <dbReference type="SAM" id="Coils"/>
    </source>
</evidence>
<feature type="compositionally biased region" description="Basic and acidic residues" evidence="6">
    <location>
        <begin position="2078"/>
        <end position="2097"/>
    </location>
</feature>
<dbReference type="InterPro" id="IPR019734">
    <property type="entry name" value="TPR_rpt"/>
</dbReference>
<feature type="domain" description="Kinesin motor" evidence="7">
    <location>
        <begin position="970"/>
        <end position="1159"/>
    </location>
</feature>
<dbReference type="Pfam" id="PF02825">
    <property type="entry name" value="WWE"/>
    <property type="match status" value="1"/>
</dbReference>
<dbReference type="GO" id="GO:0003777">
    <property type="term" value="F:microtubule motor activity"/>
    <property type="evidence" value="ECO:0007669"/>
    <property type="project" value="InterPro"/>
</dbReference>
<dbReference type="Proteomes" id="UP001152797">
    <property type="component" value="Unassembled WGS sequence"/>
</dbReference>
<keyword evidence="3" id="KW-0547">Nucleotide-binding</keyword>
<feature type="region of interest" description="Disordered" evidence="6">
    <location>
        <begin position="2057"/>
        <end position="2097"/>
    </location>
</feature>
<dbReference type="GO" id="GO:0008017">
    <property type="term" value="F:microtubule binding"/>
    <property type="evidence" value="ECO:0007669"/>
    <property type="project" value="InterPro"/>
</dbReference>
<dbReference type="Gene3D" id="1.25.40.10">
    <property type="entry name" value="Tetratricopeptide repeat domain"/>
    <property type="match status" value="1"/>
</dbReference>
<dbReference type="SUPFAM" id="SSF52540">
    <property type="entry name" value="P-loop containing nucleoside triphosphate hydrolases"/>
    <property type="match status" value="2"/>
</dbReference>
<dbReference type="InterPro" id="IPR004170">
    <property type="entry name" value="WWE_dom"/>
</dbReference>
<keyword evidence="2 4" id="KW-0802">TPR repeat</keyword>
<dbReference type="SMART" id="SM01065">
    <property type="entry name" value="CBM_2"/>
    <property type="match status" value="1"/>
</dbReference>
<dbReference type="Gene3D" id="2.60.200.20">
    <property type="match status" value="1"/>
</dbReference>
<feature type="repeat" description="TPR" evidence="4">
    <location>
        <begin position="642"/>
        <end position="675"/>
    </location>
</feature>
<feature type="coiled-coil region" evidence="5">
    <location>
        <begin position="2185"/>
        <end position="2256"/>
    </location>
</feature>
<feature type="domain" description="WWE" evidence="8">
    <location>
        <begin position="1231"/>
        <end position="1308"/>
    </location>
</feature>
<feature type="coiled-coil region" evidence="5">
    <location>
        <begin position="1607"/>
        <end position="1641"/>
    </location>
</feature>
<comment type="caution">
    <text evidence="3">Lacks conserved residue(s) required for the propagation of feature annotation.</text>
</comment>
<dbReference type="Pfam" id="PF00686">
    <property type="entry name" value="CBM_20"/>
    <property type="match status" value="1"/>
</dbReference>
<dbReference type="GO" id="GO:2001070">
    <property type="term" value="F:starch binding"/>
    <property type="evidence" value="ECO:0007669"/>
    <property type="project" value="InterPro"/>
</dbReference>
<dbReference type="Gene3D" id="3.40.850.10">
    <property type="entry name" value="Kinesin motor domain"/>
    <property type="match status" value="3"/>
</dbReference>
<dbReference type="Pfam" id="PF00225">
    <property type="entry name" value="Kinesin"/>
    <property type="match status" value="2"/>
</dbReference>
<evidence type="ECO:0000259" key="10">
    <source>
        <dbReference type="PROSITE" id="PS51746"/>
    </source>
</evidence>
<dbReference type="PROSITE" id="PS50005">
    <property type="entry name" value="TPR"/>
    <property type="match status" value="2"/>
</dbReference>
<dbReference type="SUPFAM" id="SSF49452">
    <property type="entry name" value="Starch-binding domain-like"/>
    <property type="match status" value="1"/>
</dbReference>
<feature type="domain" description="PPM-type phosphatase" evidence="10">
    <location>
        <begin position="2525"/>
        <end position="2804"/>
    </location>
</feature>
<evidence type="ECO:0000259" key="8">
    <source>
        <dbReference type="PROSITE" id="PS50918"/>
    </source>
</evidence>
<dbReference type="InterPro" id="IPR013784">
    <property type="entry name" value="Carb-bd-like_fold"/>
</dbReference>
<dbReference type="Gene3D" id="3.30.720.50">
    <property type="match status" value="1"/>
</dbReference>
<dbReference type="EMBL" id="CAMXCT020000113">
    <property type="protein sequence ID" value="CAL1127415.1"/>
    <property type="molecule type" value="Genomic_DNA"/>
</dbReference>
<keyword evidence="3" id="KW-0505">Motor protein</keyword>
<dbReference type="PROSITE" id="PS50067">
    <property type="entry name" value="KINESIN_MOTOR_2"/>
    <property type="match status" value="2"/>
</dbReference>
<feature type="binding site" evidence="3">
    <location>
        <begin position="1041"/>
        <end position="1048"/>
    </location>
    <ligand>
        <name>ATP</name>
        <dbReference type="ChEBI" id="CHEBI:30616"/>
    </ligand>
</feature>
<accession>A0A9P1BJV6</accession>
<protein>
    <submittedName>
        <fullName evidence="13">Metalloendopeptidase</fullName>
    </submittedName>
</protein>
<dbReference type="InterPro" id="IPR011990">
    <property type="entry name" value="TPR-like_helical_dom_sf"/>
</dbReference>
<dbReference type="Gene3D" id="3.60.40.10">
    <property type="entry name" value="PPM-type phosphatase domain"/>
    <property type="match status" value="1"/>
</dbReference>
<dbReference type="PRINTS" id="PR00380">
    <property type="entry name" value="KINESINHEAVY"/>
</dbReference>
<keyword evidence="14" id="KW-1185">Reference proteome</keyword>
<proteinExistence type="inferred from homology"/>
<sequence>MDPLRHFLLRIDYALLSIEPAVVPRADGLGEAVKADCESLRSLVDLAQGARLAKLLAEPWLRDLVPSFARAKVADGMGAGIETLQADILAACERFRSAAENDEALLVRHSALLALAVAFLQHFVRANWTGPPEQEDDASLPFHPSALAEDDATSPPILAALESDGEPAYELLACPGYLWLSALLLGLLPSDSLQPDVASLPFWRARCAFVWQLSIADASERGCGQCPSLFKASIADLIGEAGDTTSPLSTAGLLDPRARVELQQATAPLLRSYKRGTMPVGTPQVIQPEEEAAGDALALLECFDDEAPSALPARPTLREAPEAVRAALLVELANRLCWYSRLKVWQQTSDAACKVVDFNYELTGVLGIKREHQTTEYAQLVVKAKGKENVKGVEVDEMAKAPGTLSLKTVDDMTDVLETPKLSQSLSETERHEIERPLKAAEQLILLSRCHYIWASSNPNDEMVLEEVNALAQRVLKKQDQVLEEEAGEGPLFTVNWLTFSCGLWFRCRAEHHRNKTRERAAFQLQSLVDQFTDEKPSAGHRLRMAHSCGYPARFHLQHEVASRMMKMGMVSTAHEQFKKLRMWPEAVECLIIAERNVEAEDMLKGLIEKHPSPRLWCCLGDVMRDPAHYETAWQLSNKRFARAQRSLGRYYYDKKQIAKSVEAFKLALDINPMYEGIWFTLGVGLMQLERMDEAMVAFSRVLSINDEDGQAWANLAAVHLHQSRVREARTCMVEATKRCRQNWRKWESFQGICIKLRDINGVIQSLRRLVELDQMGRVQRQVLGMVTQAVITDMPELYEGRSGRSCMRQLLDFYKFATDHTASRPDFWSFYAHLQEAAGDDVGALESRLRQCRVLQARLWDEKDPEIFTENLQDFLECLNLIDSTMDDPATKEMAKAHATSFSYMLSEAAKKLKEKLAATVQDGQCLRGELANAANFTKRWDLFYRDKVDGGQEPYDFDADGGHQGGSMPKFMKFCAREVMMLNPVDLSHSKNYSFDRAYWSVKPSDTHFATQDSIMEDLGAELVAHVMDGYNACLFAYGQTGSGKTYTILGHETPSEQAGLLPRITEDIFTRIQDDRNSTNEFVVTISYLEKIYNEQIRDLLVSPEEPRYKLEVRAHPKFGNFVFGVKEVPVMDWPNTKAWLDFGVKSRAVASTSMNVNVVDLAGSERQKKSQTSGTRLKEGAMVNQSLSNLSLVISRLAFLAKNINKENKKALDFIPFRCFPSPQNPNHKSSSQNGSPSHMAWFFKVARGWAPYSKEQSELLEAGFQRFHAGQKEPVVLDQWRVDLEQMIQYRSEDPSRSRAVKREGPAAPAAASSLAAQESPPKRAKLLMQLVEAADDELFSNLSPEELKLVSDRLEKLQAGCVGRMKAALPEKPSGDKDLTWTRCEFSTGHGQALHSPVLFTYARLFARLGNRPVLFQIRNSEIINAEASYNAYKLSYCDGEVEDQLIWPPAPYHWSEDGEHDGEVKLMPLAQMEELRTSCGVKADKDERPANEWFKAVLQELSSVMQQQVEEKKAAALQQAFEELEDCLADYFNYLPDKVMTVGEYVAQHGVLLHVVCGRLEDSLRGNSKTAMIAALSPAGSDHDETTSTLQFAQHVKAVKTNAKKNLNQEDHVMQELEAECARLRQMVETGAGQSQIQELAALEEMQRKYGRNFQEQLKLANELQKQREMLLADAGLTSLEMSKSVGLEDHTPHLLNVCYDPELNGCLIYFLRRGVPCTMGSDRSNTISLKGLGMLPHMLEIHNVDNCQVVLHYKSGRVLLNGRLVGDESKDTTSVAKAVLCHNDRIIAGHAFCFRLVIPSESNMADDVPLETALDEVEMKDDPNYQRVLLLFRNFQSRIGEIRAQQFRIIFKKVCRFVDEANQMAATMCPLERLRFSAEVLTDIFGQEDDTLEPVVRLRRLERGAARWRSIVRERVIKRPVSLLHHFVNISMQNVQLWSDQTSLVMKVEEFHQRLQCFRDAYKAVVTDGHPMDDLQPAERDCWSRIPPWVAAELEQEQLEREIALKEHLSKGRSGREQILEEQLSSMQRLLDAKDRRIESLEMAAAAKGLTASIPPRERRPSVSSPPSLDKLREVPANRKDAHSQVMSRAKDLIHSGRERRAAEMDVVERHLQDFDRKGEEFLEKLRFLRSEVNSEIDSFESAEVSCTQAEGLVDYRRLHRELDERHMQLEHHMQLQQELKDTLARERKTNVELRRAYGELPETSLDQELSTSRTSREALEREYHEQQQQLEAEFDAATELLLCAREQLSKSVTFRVRVETSFLEKFFYYFGDDVYVVGPGDLLGEWTPKQGVLLRTHEEAYPVWFTTISMPLDIRKSRDIEMEYKFVIQRAGGWAEWEEGANRVLPLKLHSDMTMESLPPHVACFGEARDPFMTQLPALAPVLSMSTMATYLASEDGDGMMSPCSSLATLPQLAESPKAELTNEPTPELLEPRPTPELQEVPDAKVPVAPPAPPVVAPVKVPSPKKGPSPRRVATPRKVATPRRVATPKRAASPVKAPVVTPVEPVNLKVESFCFEAGAHRLSKPSGRCEDAFFFSSKAAGVADGVGQMEQFSEYGVDAAKYADELMQLSAKRLGADAGNHGDVAEYSHYMTNLRFVHESSGTRRALMAMMAAEQNATTFGASTALVMAIDGKIVQVANLGDSGFMHLRPRAWGMEILQTSREQTHGWNCPYQLTRVPEALFKDSGISFDSASDCEKYELKVEQGDLLLLFTDGLTDNLHWHEVLRKVDEVVERYEGQKGRIVPPEELAQVLAKTAEERSHDTKANTPFAQSARRNRLHFPGGKEDDITVVAAWITNEADAQEGHTDETMDVTMGTLEKASARKTCVLS</sequence>
<organism evidence="11">
    <name type="scientific">Cladocopium goreaui</name>
    <dbReference type="NCBI Taxonomy" id="2562237"/>
    <lineage>
        <taxon>Eukaryota</taxon>
        <taxon>Sar</taxon>
        <taxon>Alveolata</taxon>
        <taxon>Dinophyceae</taxon>
        <taxon>Suessiales</taxon>
        <taxon>Symbiodiniaceae</taxon>
        <taxon>Cladocopium</taxon>
    </lineage>
</organism>
<dbReference type="CDD" id="cd05467">
    <property type="entry name" value="CBM20"/>
    <property type="match status" value="1"/>
</dbReference>
<dbReference type="SUPFAM" id="SSF117839">
    <property type="entry name" value="WWE domain"/>
    <property type="match status" value="1"/>
</dbReference>
<keyword evidence="3" id="KW-0067">ATP-binding</keyword>
<evidence type="ECO:0000256" key="1">
    <source>
        <dbReference type="ARBA" id="ARBA00022737"/>
    </source>
</evidence>
<dbReference type="SUPFAM" id="SSF48452">
    <property type="entry name" value="TPR-like"/>
    <property type="match status" value="1"/>
</dbReference>
<evidence type="ECO:0000256" key="4">
    <source>
        <dbReference type="PROSITE-ProRule" id="PRU00339"/>
    </source>
</evidence>
<keyword evidence="5" id="KW-0175">Coiled coil</keyword>
<dbReference type="InterPro" id="IPR027417">
    <property type="entry name" value="P-loop_NTPase"/>
</dbReference>
<dbReference type="SMART" id="SM00028">
    <property type="entry name" value="TPR"/>
    <property type="match status" value="3"/>
</dbReference>
<dbReference type="PROSITE" id="PS51746">
    <property type="entry name" value="PPM_2"/>
    <property type="match status" value="1"/>
</dbReference>
<feature type="compositionally biased region" description="Low complexity" evidence="6">
    <location>
        <begin position="2466"/>
        <end position="2475"/>
    </location>
</feature>
<feature type="region of interest" description="Disordered" evidence="6">
    <location>
        <begin position="2453"/>
        <end position="2502"/>
    </location>
</feature>
<dbReference type="SMART" id="SM00129">
    <property type="entry name" value="KISc"/>
    <property type="match status" value="1"/>
</dbReference>
<comment type="caution">
    <text evidence="11">The sequence shown here is derived from an EMBL/GenBank/DDBJ whole genome shotgun (WGS) entry which is preliminary data.</text>
</comment>
<dbReference type="InterPro" id="IPR001752">
    <property type="entry name" value="Kinesin_motor_dom"/>
</dbReference>
<evidence type="ECO:0000259" key="7">
    <source>
        <dbReference type="PROSITE" id="PS50067"/>
    </source>
</evidence>
<feature type="compositionally biased region" description="Low complexity" evidence="6">
    <location>
        <begin position="1311"/>
        <end position="1325"/>
    </location>
</feature>
<reference evidence="11" key="1">
    <citation type="submission" date="2022-10" db="EMBL/GenBank/DDBJ databases">
        <authorList>
            <person name="Chen Y."/>
            <person name="Dougan E. K."/>
            <person name="Chan C."/>
            <person name="Rhodes N."/>
            <person name="Thang M."/>
        </authorList>
    </citation>
    <scope>NUCLEOTIDE SEQUENCE</scope>
</reference>